<reference evidence="2" key="1">
    <citation type="submission" date="2020-08" db="EMBL/GenBank/DDBJ databases">
        <authorList>
            <person name="Shumante A."/>
            <person name="Zimin A.V."/>
            <person name="Puiu D."/>
            <person name="Salzberg S.L."/>
        </authorList>
    </citation>
    <scope>NUCLEOTIDE SEQUENCE</scope>
    <source>
        <strain evidence="2">WC2-LM</strain>
        <tissue evidence="2">Liver</tissue>
    </source>
</reference>
<evidence type="ECO:0000313" key="2">
    <source>
        <dbReference type="EMBL" id="KAF7460087.1"/>
    </source>
</evidence>
<name>A0A834PIG6_MARMO</name>
<evidence type="ECO:0000256" key="1">
    <source>
        <dbReference type="SAM" id="Phobius"/>
    </source>
</evidence>
<feature type="transmembrane region" description="Helical" evidence="1">
    <location>
        <begin position="12"/>
        <end position="35"/>
    </location>
</feature>
<protein>
    <submittedName>
        <fullName evidence="2">Uncharacterized protein</fullName>
    </submittedName>
</protein>
<evidence type="ECO:0000313" key="3">
    <source>
        <dbReference type="Proteomes" id="UP000662637"/>
    </source>
</evidence>
<keyword evidence="1" id="KW-1133">Transmembrane helix</keyword>
<comment type="caution">
    <text evidence="2">The sequence shown here is derived from an EMBL/GenBank/DDBJ whole genome shotgun (WGS) entry which is preliminary data.</text>
</comment>
<organism evidence="2 3">
    <name type="scientific">Marmota monax</name>
    <name type="common">Woodchuck</name>
    <dbReference type="NCBI Taxonomy" id="9995"/>
    <lineage>
        <taxon>Eukaryota</taxon>
        <taxon>Metazoa</taxon>
        <taxon>Chordata</taxon>
        <taxon>Craniata</taxon>
        <taxon>Vertebrata</taxon>
        <taxon>Euteleostomi</taxon>
        <taxon>Mammalia</taxon>
        <taxon>Eutheria</taxon>
        <taxon>Euarchontoglires</taxon>
        <taxon>Glires</taxon>
        <taxon>Rodentia</taxon>
        <taxon>Sciuromorpha</taxon>
        <taxon>Sciuridae</taxon>
        <taxon>Xerinae</taxon>
        <taxon>Marmotini</taxon>
        <taxon>Marmota</taxon>
    </lineage>
</organism>
<keyword evidence="1" id="KW-0812">Transmembrane</keyword>
<dbReference type="AlphaFoldDB" id="A0A834PIG6"/>
<dbReference type="Proteomes" id="UP000662637">
    <property type="component" value="Unassembled WGS sequence"/>
</dbReference>
<dbReference type="EMBL" id="WJEC01008806">
    <property type="protein sequence ID" value="KAF7460087.1"/>
    <property type="molecule type" value="Genomic_DNA"/>
</dbReference>
<gene>
    <name evidence="2" type="ORF">GHT09_019843</name>
</gene>
<sequence>MTSLASHCVSVSILGLCLLWCSSLPVAGVLTFILVHRLCMERLLPVQQILWRRLTIARIWSLRLLSRLIRRTCQGTLHLLRHLQWEASLTLFSMAQWAFYSLVDSQHESNKALELLLRVVLQPVVMALLARCQDRLWAAVVWVARAVRGGGLKLLGPCRLCWAGSKDLDAVTTSLPATTVPFSQRFPGPDPTALSKLPSASISLCVVNGDTNTRQGEGGCGFGATNIPLSTRFQSSRPSRRAARWSSRQALAQQVKASCVLVVLLYIYAASVVVQILK</sequence>
<keyword evidence="1" id="KW-0472">Membrane</keyword>
<accession>A0A834PIG6</accession>
<proteinExistence type="predicted"/>